<keyword evidence="2" id="KW-1185">Reference proteome</keyword>
<dbReference type="RefSeq" id="WP_124223726.1">
    <property type="nucleotide sequence ID" value="NZ_RKRF01000014.1"/>
</dbReference>
<protein>
    <submittedName>
        <fullName evidence="1">Uncharacterized protein DUF3231</fullName>
    </submittedName>
</protein>
<organism evidence="1 2">
    <name type="scientific">Aquisalibacillus elongatus</name>
    <dbReference type="NCBI Taxonomy" id="485577"/>
    <lineage>
        <taxon>Bacteria</taxon>
        <taxon>Bacillati</taxon>
        <taxon>Bacillota</taxon>
        <taxon>Bacilli</taxon>
        <taxon>Bacillales</taxon>
        <taxon>Bacillaceae</taxon>
        <taxon>Aquisalibacillus</taxon>
    </lineage>
</organism>
<accession>A0A3N5BK87</accession>
<gene>
    <name evidence="1" type="ORF">EDC24_2915</name>
</gene>
<sequence>MHPNHDLNNLTSAEVTNLWNTYMNDSGAICHLKYELSHVEDEEIKSVLQYALEMSQSHVKQIEDFYNQEGHPIPRGFSIEEDVDVSAPRLFTDVYFLNSANQMGKIGLGNYGIAITHATREDVFQFFKTCINESVELINKCKELLMKKGLYSKTPYLPVPENVDFVNQKSFLSGFFQEKRPLTGEEIMNLYSNFERNALGSATMMGYSQIAQDNEVMKFLLRGKELANKHTKIFGEILKQNDTPIPMTWDSEVTDSTSYVYSDRKMMFYSTALIALSITYYGAGLAASPRRDVGAVYSRLITELMKYADDGAKLMIKYEWMEEPPRSVDRDELAKKKD</sequence>
<dbReference type="AlphaFoldDB" id="A0A3N5BK87"/>
<dbReference type="EMBL" id="RKRF01000014">
    <property type="protein sequence ID" value="RPF50098.1"/>
    <property type="molecule type" value="Genomic_DNA"/>
</dbReference>
<proteinExistence type="predicted"/>
<dbReference type="Pfam" id="PF11553">
    <property type="entry name" value="DUF3231"/>
    <property type="match status" value="2"/>
</dbReference>
<dbReference type="Gene3D" id="1.20.1260.10">
    <property type="match status" value="2"/>
</dbReference>
<comment type="caution">
    <text evidence="1">The sequence shown here is derived from an EMBL/GenBank/DDBJ whole genome shotgun (WGS) entry which is preliminary data.</text>
</comment>
<evidence type="ECO:0000313" key="1">
    <source>
        <dbReference type="EMBL" id="RPF50098.1"/>
    </source>
</evidence>
<dbReference type="InterPro" id="IPR021617">
    <property type="entry name" value="DUF3231"/>
</dbReference>
<dbReference type="InterPro" id="IPR012347">
    <property type="entry name" value="Ferritin-like"/>
</dbReference>
<reference evidence="1 2" key="1">
    <citation type="submission" date="2018-11" db="EMBL/GenBank/DDBJ databases">
        <title>Genomic Encyclopedia of Type Strains, Phase IV (KMG-IV): sequencing the most valuable type-strain genomes for metagenomic binning, comparative biology and taxonomic classification.</title>
        <authorList>
            <person name="Goeker M."/>
        </authorList>
    </citation>
    <scope>NUCLEOTIDE SEQUENCE [LARGE SCALE GENOMIC DNA]</scope>
    <source>
        <strain evidence="1 2">DSM 18090</strain>
    </source>
</reference>
<evidence type="ECO:0000313" key="2">
    <source>
        <dbReference type="Proteomes" id="UP000276443"/>
    </source>
</evidence>
<name>A0A3N5BK87_9BACI</name>
<dbReference type="Proteomes" id="UP000276443">
    <property type="component" value="Unassembled WGS sequence"/>
</dbReference>
<dbReference type="OrthoDB" id="1675670at2"/>